<sequence>MDSWQFLSDGPIGFHAIGGPDDLPTTHLFSPFSLAQQKHLQQGQSHSTADPISSSPSSASPKPTASRAPPKPYTLIFAYCYQDEHGEITEQPHLLLGFKMRGFGAGHINGFGGKPLKMASLNEAATEPVSESPQDCVVRELEEETGISGKQVRDRLRWHGHLLIHAQDKESTSKFANEHALLSVFSARLSKATLETAER</sequence>
<evidence type="ECO:0000256" key="1">
    <source>
        <dbReference type="SAM" id="MobiDB-lite"/>
    </source>
</evidence>
<dbReference type="SUPFAM" id="SSF55811">
    <property type="entry name" value="Nudix"/>
    <property type="match status" value="1"/>
</dbReference>
<evidence type="ECO:0000259" key="2">
    <source>
        <dbReference type="PROSITE" id="PS51462"/>
    </source>
</evidence>
<gene>
    <name evidence="3" type="primary">NUDT1</name>
    <name evidence="3" type="ORF">OC846_002796</name>
</gene>
<accession>A0AAN6JSC1</accession>
<feature type="compositionally biased region" description="Low complexity" evidence="1">
    <location>
        <begin position="45"/>
        <end position="68"/>
    </location>
</feature>
<comment type="caution">
    <text evidence="3">The sequence shown here is derived from an EMBL/GenBank/DDBJ whole genome shotgun (WGS) entry which is preliminary data.</text>
</comment>
<keyword evidence="3" id="KW-0378">Hydrolase</keyword>
<feature type="region of interest" description="Disordered" evidence="1">
    <location>
        <begin position="35"/>
        <end position="69"/>
    </location>
</feature>
<keyword evidence="4" id="KW-1185">Reference proteome</keyword>
<feature type="compositionally biased region" description="Polar residues" evidence="1">
    <location>
        <begin position="35"/>
        <end position="44"/>
    </location>
</feature>
<organism evidence="3 4">
    <name type="scientific">Tilletia horrida</name>
    <dbReference type="NCBI Taxonomy" id="155126"/>
    <lineage>
        <taxon>Eukaryota</taxon>
        <taxon>Fungi</taxon>
        <taxon>Dikarya</taxon>
        <taxon>Basidiomycota</taxon>
        <taxon>Ustilaginomycotina</taxon>
        <taxon>Exobasidiomycetes</taxon>
        <taxon>Tilletiales</taxon>
        <taxon>Tilletiaceae</taxon>
        <taxon>Tilletia</taxon>
    </lineage>
</organism>
<dbReference type="PROSITE" id="PS51462">
    <property type="entry name" value="NUDIX"/>
    <property type="match status" value="1"/>
</dbReference>
<evidence type="ECO:0000313" key="3">
    <source>
        <dbReference type="EMBL" id="KAK0552733.1"/>
    </source>
</evidence>
<proteinExistence type="predicted"/>
<dbReference type="EC" id="3.6.1.5" evidence="3"/>
<dbReference type="InterPro" id="IPR015797">
    <property type="entry name" value="NUDIX_hydrolase-like_dom_sf"/>
</dbReference>
<protein>
    <submittedName>
        <fullName evidence="3">Nudix (Nucleoside diphosphate linked moiety X)-type motif 1</fullName>
        <ecNumber evidence="3">3.6.1.5</ecNumber>
    </submittedName>
</protein>
<dbReference type="GO" id="GO:0004050">
    <property type="term" value="F:apyrase activity"/>
    <property type="evidence" value="ECO:0007669"/>
    <property type="project" value="UniProtKB-EC"/>
</dbReference>
<dbReference type="InterPro" id="IPR000086">
    <property type="entry name" value="NUDIX_hydrolase_dom"/>
</dbReference>
<dbReference type="AlphaFoldDB" id="A0AAN6JSC1"/>
<name>A0AAN6JSC1_9BASI</name>
<reference evidence="3" key="1">
    <citation type="journal article" date="2023" name="PhytoFront">
        <title>Draft Genome Resources of Seven Strains of Tilletia horrida, Causal Agent of Kernel Smut of Rice.</title>
        <authorList>
            <person name="Khanal S."/>
            <person name="Antony Babu S."/>
            <person name="Zhou X.G."/>
        </authorList>
    </citation>
    <scope>NUCLEOTIDE SEQUENCE</scope>
    <source>
        <strain evidence="3">TX6</strain>
    </source>
</reference>
<dbReference type="EMBL" id="JAPDMZ010000059">
    <property type="protein sequence ID" value="KAK0552733.1"/>
    <property type="molecule type" value="Genomic_DNA"/>
</dbReference>
<dbReference type="Gene3D" id="3.90.79.10">
    <property type="entry name" value="Nucleoside Triphosphate Pyrophosphohydrolase"/>
    <property type="match status" value="1"/>
</dbReference>
<evidence type="ECO:0000313" key="4">
    <source>
        <dbReference type="Proteomes" id="UP001176517"/>
    </source>
</evidence>
<dbReference type="Proteomes" id="UP001176517">
    <property type="component" value="Unassembled WGS sequence"/>
</dbReference>
<feature type="domain" description="Nudix hydrolase" evidence="2">
    <location>
        <begin position="72"/>
        <end position="199"/>
    </location>
</feature>
<dbReference type="Pfam" id="PF00293">
    <property type="entry name" value="NUDIX"/>
    <property type="match status" value="1"/>
</dbReference>